<proteinExistence type="predicted"/>
<protein>
    <submittedName>
        <fullName evidence="1">Uncharacterized protein</fullName>
    </submittedName>
</protein>
<dbReference type="EMBL" id="VWOX01000001">
    <property type="protein sequence ID" value="KAA5547086.1"/>
    <property type="molecule type" value="Genomic_DNA"/>
</dbReference>
<organism evidence="1 2">
    <name type="scientific">Roseiconus nitratireducens</name>
    <dbReference type="NCBI Taxonomy" id="2605748"/>
    <lineage>
        <taxon>Bacteria</taxon>
        <taxon>Pseudomonadati</taxon>
        <taxon>Planctomycetota</taxon>
        <taxon>Planctomycetia</taxon>
        <taxon>Pirellulales</taxon>
        <taxon>Pirellulaceae</taxon>
        <taxon>Roseiconus</taxon>
    </lineage>
</organism>
<sequence>MKNSDPVDPHSKVASEHYFDQLEDILVQTMHREAASDEGRRELIRSTGIDDPTLIDELGRLGVTADGVLALRLFPLVLVAWAEGHADHGEHDAVFAEARKIGIQEESAADVLLENWLRKRPGGMGIDAWKRYTHGVFSKMTRQAAEKLIELTEQEMIAVAKATGGHMWFGKISKKERLMIDRLVAVMKQQASIK</sequence>
<dbReference type="AlphaFoldDB" id="A0A5M6DL11"/>
<keyword evidence="2" id="KW-1185">Reference proteome</keyword>
<reference evidence="1 2" key="1">
    <citation type="submission" date="2019-08" db="EMBL/GenBank/DDBJ databases">
        <authorList>
            <person name="Dhanesh K."/>
            <person name="Kumar G."/>
            <person name="Sasikala C."/>
            <person name="Venkata Ramana C."/>
        </authorList>
    </citation>
    <scope>NUCLEOTIDE SEQUENCE [LARGE SCALE GENOMIC DNA]</scope>
    <source>
        <strain evidence="1 2">JC645</strain>
    </source>
</reference>
<evidence type="ECO:0000313" key="2">
    <source>
        <dbReference type="Proteomes" id="UP000324479"/>
    </source>
</evidence>
<name>A0A5M6DL11_9BACT</name>
<dbReference type="RefSeq" id="WP_150074193.1">
    <property type="nucleotide sequence ID" value="NZ_VWOX01000001.1"/>
</dbReference>
<evidence type="ECO:0000313" key="1">
    <source>
        <dbReference type="EMBL" id="KAA5547086.1"/>
    </source>
</evidence>
<gene>
    <name evidence="1" type="ORF">FYK55_01315</name>
</gene>
<accession>A0A5M6DL11</accession>
<comment type="caution">
    <text evidence="1">The sequence shown here is derived from an EMBL/GenBank/DDBJ whole genome shotgun (WGS) entry which is preliminary data.</text>
</comment>
<dbReference type="Proteomes" id="UP000324479">
    <property type="component" value="Unassembled WGS sequence"/>
</dbReference>